<reference evidence="4 5" key="1">
    <citation type="journal article" date="2021" name="Nat. Plants">
        <title>The Taxus genome provides insights into paclitaxel biosynthesis.</title>
        <authorList>
            <person name="Xiong X."/>
            <person name="Gou J."/>
            <person name="Liao Q."/>
            <person name="Li Y."/>
            <person name="Zhou Q."/>
            <person name="Bi G."/>
            <person name="Li C."/>
            <person name="Du R."/>
            <person name="Wang X."/>
            <person name="Sun T."/>
            <person name="Guo L."/>
            <person name="Liang H."/>
            <person name="Lu P."/>
            <person name="Wu Y."/>
            <person name="Zhang Z."/>
            <person name="Ro D.K."/>
            <person name="Shang Y."/>
            <person name="Huang S."/>
            <person name="Yan J."/>
        </authorList>
    </citation>
    <scope>NUCLEOTIDE SEQUENCE [LARGE SCALE GENOMIC DNA]</scope>
    <source>
        <strain evidence="4">Ta-2019</strain>
    </source>
</reference>
<evidence type="ECO:0008006" key="6">
    <source>
        <dbReference type="Google" id="ProtNLM"/>
    </source>
</evidence>
<feature type="domain" description="Retrotransposon gag" evidence="3">
    <location>
        <begin position="260"/>
        <end position="337"/>
    </location>
</feature>
<evidence type="ECO:0000313" key="5">
    <source>
        <dbReference type="Proteomes" id="UP000824469"/>
    </source>
</evidence>
<proteinExistence type="predicted"/>
<evidence type="ECO:0000256" key="1">
    <source>
        <dbReference type="SAM" id="MobiDB-lite"/>
    </source>
</evidence>
<dbReference type="InterPro" id="IPR006076">
    <property type="entry name" value="FAD-dep_OxRdtase"/>
</dbReference>
<dbReference type="Pfam" id="PF03732">
    <property type="entry name" value="Retrotrans_gag"/>
    <property type="match status" value="1"/>
</dbReference>
<gene>
    <name evidence="4" type="ORF">KI387_028663</name>
</gene>
<dbReference type="Proteomes" id="UP000824469">
    <property type="component" value="Unassembled WGS sequence"/>
</dbReference>
<feature type="non-terminal residue" evidence="4">
    <location>
        <position position="360"/>
    </location>
</feature>
<name>A0AA38FDB3_TAXCH</name>
<dbReference type="PANTHER" id="PTHR33223:SF6">
    <property type="entry name" value="CCHC-TYPE DOMAIN-CONTAINING PROTEIN"/>
    <property type="match status" value="1"/>
</dbReference>
<dbReference type="InterPro" id="IPR005162">
    <property type="entry name" value="Retrotrans_gag_dom"/>
</dbReference>
<evidence type="ECO:0000259" key="3">
    <source>
        <dbReference type="Pfam" id="PF03732"/>
    </source>
</evidence>
<dbReference type="SUPFAM" id="SSF51905">
    <property type="entry name" value="FAD/NAD(P)-binding domain"/>
    <property type="match status" value="1"/>
</dbReference>
<evidence type="ECO:0000313" key="4">
    <source>
        <dbReference type="EMBL" id="KAH9296981.1"/>
    </source>
</evidence>
<dbReference type="PANTHER" id="PTHR33223">
    <property type="entry name" value="CCHC-TYPE DOMAIN-CONTAINING PROTEIN"/>
    <property type="match status" value="1"/>
</dbReference>
<accession>A0AA38FDB3</accession>
<dbReference type="AlphaFoldDB" id="A0AA38FDB3"/>
<dbReference type="InterPro" id="IPR036188">
    <property type="entry name" value="FAD/NAD-bd_sf"/>
</dbReference>
<organism evidence="4 5">
    <name type="scientific">Taxus chinensis</name>
    <name type="common">Chinese yew</name>
    <name type="synonym">Taxus wallichiana var. chinensis</name>
    <dbReference type="NCBI Taxonomy" id="29808"/>
    <lineage>
        <taxon>Eukaryota</taxon>
        <taxon>Viridiplantae</taxon>
        <taxon>Streptophyta</taxon>
        <taxon>Embryophyta</taxon>
        <taxon>Tracheophyta</taxon>
        <taxon>Spermatophyta</taxon>
        <taxon>Pinopsida</taxon>
        <taxon>Pinidae</taxon>
        <taxon>Conifers II</taxon>
        <taxon>Cupressales</taxon>
        <taxon>Taxaceae</taxon>
        <taxon>Taxus</taxon>
    </lineage>
</organism>
<dbReference type="Pfam" id="PF01266">
    <property type="entry name" value="DAO"/>
    <property type="match status" value="1"/>
</dbReference>
<keyword evidence="5" id="KW-1185">Reference proteome</keyword>
<dbReference type="Gene3D" id="3.50.50.60">
    <property type="entry name" value="FAD/NAD(P)-binding domain"/>
    <property type="match status" value="1"/>
</dbReference>
<feature type="region of interest" description="Disordered" evidence="1">
    <location>
        <begin position="154"/>
        <end position="179"/>
    </location>
</feature>
<dbReference type="EMBL" id="JAHRHJ020000010">
    <property type="protein sequence ID" value="KAH9296981.1"/>
    <property type="molecule type" value="Genomic_DNA"/>
</dbReference>
<comment type="caution">
    <text evidence="4">The sequence shown here is derived from an EMBL/GenBank/DDBJ whole genome shotgun (WGS) entry which is preliminary data.</text>
</comment>
<protein>
    <recommendedName>
        <fullName evidence="6">FAD dependent oxidoreductase domain-containing protein</fullName>
    </recommendedName>
</protein>
<feature type="domain" description="FAD dependent oxidoreductase" evidence="2">
    <location>
        <begin position="2"/>
        <end position="71"/>
    </location>
</feature>
<sequence length="360" mass="40194">YAVLGGGFAGISVAWHLLQHCSKTSPMCIEIYDEVGLGGGASGVSGGLLHPYSPKGKLLWNGRECWEEALKLLRVAEAAVSTESQKGENRSANKQQIVAEPIVWRRSLKTVHLATPKETNLQVSAAQAWKIHEKTRSRARKEGIFEYLHLSPGRERRGRRIQRSPSPPRRTLSTPPPARPFFQSARILKPIRMAQPNPYVNFTGSSPLALIAQNPVPIAALKSIPYFTGENQTSLSDHVQDIVNVCTIHEIHEMDIAVKLLASSFKGKVSQWFRSLTTGSIQNWNQLCTALCDQFGEKGDNLSLLEQVTMIKRAPNEQLTNFNLRFQRTWDRIPTTVKPTNEGAFLYFLRALNSDISLMI</sequence>
<evidence type="ECO:0000259" key="2">
    <source>
        <dbReference type="Pfam" id="PF01266"/>
    </source>
</evidence>